<keyword evidence="3" id="KW-1185">Reference proteome</keyword>
<evidence type="ECO:0000313" key="3">
    <source>
        <dbReference type="Proteomes" id="UP000198405"/>
    </source>
</evidence>
<feature type="domain" description="NYN" evidence="1">
    <location>
        <begin position="17"/>
        <end position="169"/>
    </location>
</feature>
<dbReference type="PANTHER" id="PTHR35458:SF8">
    <property type="entry name" value="SLR0650 PROTEIN"/>
    <property type="match status" value="1"/>
</dbReference>
<name>A0A238ZN19_9BACT</name>
<dbReference type="InterPro" id="IPR021139">
    <property type="entry name" value="NYN"/>
</dbReference>
<evidence type="ECO:0000259" key="1">
    <source>
        <dbReference type="Pfam" id="PF01936"/>
    </source>
</evidence>
<dbReference type="InterPro" id="IPR047140">
    <property type="entry name" value="LabA"/>
</dbReference>
<organism evidence="2 3">
    <name type="scientific">Desulfurobacterium atlanticum</name>
    <dbReference type="NCBI Taxonomy" id="240169"/>
    <lineage>
        <taxon>Bacteria</taxon>
        <taxon>Pseudomonadati</taxon>
        <taxon>Aquificota</taxon>
        <taxon>Aquificia</taxon>
        <taxon>Desulfurobacteriales</taxon>
        <taxon>Desulfurobacteriaceae</taxon>
        <taxon>Desulfurobacterium</taxon>
    </lineage>
</organism>
<dbReference type="OrthoDB" id="9794137at2"/>
<proteinExistence type="predicted"/>
<evidence type="ECO:0000313" key="2">
    <source>
        <dbReference type="EMBL" id="SNR84552.1"/>
    </source>
</evidence>
<dbReference type="Proteomes" id="UP000198405">
    <property type="component" value="Unassembled WGS sequence"/>
</dbReference>
<dbReference type="Gene3D" id="3.40.50.1010">
    <property type="entry name" value="5'-nuclease"/>
    <property type="match status" value="1"/>
</dbReference>
<dbReference type="EMBL" id="FZOB01000010">
    <property type="protein sequence ID" value="SNR84552.1"/>
    <property type="molecule type" value="Genomic_DNA"/>
</dbReference>
<dbReference type="RefSeq" id="WP_089323380.1">
    <property type="nucleotide sequence ID" value="NZ_FZOB01000010.1"/>
</dbReference>
<dbReference type="GO" id="GO:0004540">
    <property type="term" value="F:RNA nuclease activity"/>
    <property type="evidence" value="ECO:0007669"/>
    <property type="project" value="InterPro"/>
</dbReference>
<gene>
    <name evidence="2" type="ORF">SAMN06265340_11024</name>
</gene>
<protein>
    <submittedName>
        <fullName evidence="2">Uncharacterized conserved protein, LabA/DUF88 family</fullName>
    </submittedName>
</protein>
<reference evidence="3" key="1">
    <citation type="submission" date="2017-06" db="EMBL/GenBank/DDBJ databases">
        <authorList>
            <person name="Varghese N."/>
            <person name="Submissions S."/>
        </authorList>
    </citation>
    <scope>NUCLEOTIDE SEQUENCE [LARGE SCALE GENOMIC DNA]</scope>
    <source>
        <strain evidence="3">DSM 15668</strain>
    </source>
</reference>
<accession>A0A238ZN19</accession>
<sequence length="195" mass="21988">MKAKDILERDKIFSHLNVAVFIDMQNLYYGAKTSLKKKIDFKRLLEIAVRGRHLYRAIAYLVDLDNVNQGSFLYVLKSLGYEIKLKQPKKFYSWDRVEYKADWDMGIAIDAIAMAESGKIDVAVIMSGDGDFVDLVNFLKAKGIKVEIISFKSITAKELITAANEYIDLGEVADFIVLEETENGDKDLSTGNVSS</sequence>
<dbReference type="CDD" id="cd10911">
    <property type="entry name" value="PIN_LabA"/>
    <property type="match status" value="1"/>
</dbReference>
<dbReference type="AlphaFoldDB" id="A0A238ZN19"/>
<dbReference type="Pfam" id="PF01936">
    <property type="entry name" value="NYN"/>
    <property type="match status" value="1"/>
</dbReference>
<dbReference type="PANTHER" id="PTHR35458">
    <property type="entry name" value="SLR0755 PROTEIN"/>
    <property type="match status" value="1"/>
</dbReference>